<evidence type="ECO:0000256" key="2">
    <source>
        <dbReference type="ARBA" id="ARBA00023125"/>
    </source>
</evidence>
<dbReference type="PATRIC" id="fig|1216932.3.peg.3107"/>
<reference evidence="5 6" key="1">
    <citation type="submission" date="2013-11" db="EMBL/GenBank/DDBJ databases">
        <title>Complete genome sequence of Clostridum sp. M2/40.</title>
        <authorList>
            <person name="Wibberg D."/>
            <person name="Puehler A."/>
            <person name="Schlueter A."/>
        </authorList>
    </citation>
    <scope>NUCLEOTIDE SEQUENCE [LARGE SCALE GENOMIC DNA]</scope>
    <source>
        <strain evidence="6">M2/40</strain>
    </source>
</reference>
<dbReference type="Proteomes" id="UP000019426">
    <property type="component" value="Chromosome M2/40_rep2"/>
</dbReference>
<keyword evidence="1" id="KW-0805">Transcription regulation</keyword>
<dbReference type="GO" id="GO:0003677">
    <property type="term" value="F:DNA binding"/>
    <property type="evidence" value="ECO:0007669"/>
    <property type="project" value="UniProtKB-KW"/>
</dbReference>
<evidence type="ECO:0000256" key="1">
    <source>
        <dbReference type="ARBA" id="ARBA00023015"/>
    </source>
</evidence>
<dbReference type="InterPro" id="IPR036388">
    <property type="entry name" value="WH-like_DNA-bd_sf"/>
</dbReference>
<keyword evidence="3" id="KW-0804">Transcription</keyword>
<dbReference type="SMART" id="SM00347">
    <property type="entry name" value="HTH_MARR"/>
    <property type="match status" value="1"/>
</dbReference>
<evidence type="ECO:0000313" key="6">
    <source>
        <dbReference type="Proteomes" id="UP000019426"/>
    </source>
</evidence>
<dbReference type="eggNOG" id="COG1846">
    <property type="taxonomic scope" value="Bacteria"/>
</dbReference>
<dbReference type="OrthoDB" id="9799747at2"/>
<dbReference type="EMBL" id="HG917869">
    <property type="protein sequence ID" value="CDM70256.1"/>
    <property type="molecule type" value="Genomic_DNA"/>
</dbReference>
<dbReference type="InterPro" id="IPR036390">
    <property type="entry name" value="WH_DNA-bd_sf"/>
</dbReference>
<gene>
    <name evidence="5" type="ORF">CM240_3139</name>
</gene>
<dbReference type="PROSITE" id="PS01117">
    <property type="entry name" value="HTH_MARR_1"/>
    <property type="match status" value="1"/>
</dbReference>
<protein>
    <recommendedName>
        <fullName evidence="4">HTH marR-type domain-containing protein</fullName>
    </recommendedName>
</protein>
<dbReference type="AlphaFoldDB" id="W6S022"/>
<keyword evidence="2" id="KW-0238">DNA-binding</keyword>
<organism evidence="5 6">
    <name type="scientific">Clostridium bornimense</name>
    <dbReference type="NCBI Taxonomy" id="1216932"/>
    <lineage>
        <taxon>Bacteria</taxon>
        <taxon>Bacillati</taxon>
        <taxon>Bacillota</taxon>
        <taxon>Clostridia</taxon>
        <taxon>Eubacteriales</taxon>
        <taxon>Clostridiaceae</taxon>
        <taxon>Clostridium</taxon>
    </lineage>
</organism>
<dbReference type="KEGG" id="clt:CM240_3139"/>
<dbReference type="Pfam" id="PF12802">
    <property type="entry name" value="MarR_2"/>
    <property type="match status" value="1"/>
</dbReference>
<evidence type="ECO:0000259" key="4">
    <source>
        <dbReference type="PROSITE" id="PS50995"/>
    </source>
</evidence>
<keyword evidence="6" id="KW-1185">Reference proteome</keyword>
<evidence type="ECO:0000256" key="3">
    <source>
        <dbReference type="ARBA" id="ARBA00023163"/>
    </source>
</evidence>
<dbReference type="HOGENOM" id="CLU_083287_27_4_9"/>
<dbReference type="Gene3D" id="1.10.10.10">
    <property type="entry name" value="Winged helix-like DNA-binding domain superfamily/Winged helix DNA-binding domain"/>
    <property type="match status" value="1"/>
</dbReference>
<dbReference type="PRINTS" id="PR00598">
    <property type="entry name" value="HTHMARR"/>
</dbReference>
<dbReference type="PANTHER" id="PTHR42756:SF1">
    <property type="entry name" value="TRANSCRIPTIONAL REPRESSOR OF EMRAB OPERON"/>
    <property type="match status" value="1"/>
</dbReference>
<feature type="domain" description="HTH marR-type" evidence="4">
    <location>
        <begin position="12"/>
        <end position="145"/>
    </location>
</feature>
<accession>W6S022</accession>
<dbReference type="PANTHER" id="PTHR42756">
    <property type="entry name" value="TRANSCRIPTIONAL REGULATOR, MARR"/>
    <property type="match status" value="1"/>
</dbReference>
<evidence type="ECO:0000313" key="5">
    <source>
        <dbReference type="EMBL" id="CDM70256.1"/>
    </source>
</evidence>
<dbReference type="RefSeq" id="WP_044040395.1">
    <property type="nucleotide sequence ID" value="NZ_HG917869.1"/>
</dbReference>
<dbReference type="PROSITE" id="PS50995">
    <property type="entry name" value="HTH_MARR_2"/>
    <property type="match status" value="1"/>
</dbReference>
<dbReference type="SUPFAM" id="SSF46785">
    <property type="entry name" value="Winged helix' DNA-binding domain"/>
    <property type="match status" value="1"/>
</dbReference>
<dbReference type="InterPro" id="IPR023187">
    <property type="entry name" value="Tscrpt_reg_MarR-type_CS"/>
</dbReference>
<proteinExistence type="predicted"/>
<dbReference type="InterPro" id="IPR000835">
    <property type="entry name" value="HTH_MarR-typ"/>
</dbReference>
<name>W6S022_9CLOT</name>
<sequence length="153" mass="18018">MKDDKDKVFKLSEGLAEFVFRFYGELQESSHEVGKVKVNSHSFNILLSLNRQKDKMLSMSKISNYLQTTKQQLSKLLNDLEDNGYIERIRYKTDRRNVYVKLTEYGMKYLFNLKEAFAEKLDCEISKYSNDDIDILSDVIIKLNLLFQKHQGV</sequence>
<dbReference type="GO" id="GO:0003700">
    <property type="term" value="F:DNA-binding transcription factor activity"/>
    <property type="evidence" value="ECO:0007669"/>
    <property type="project" value="InterPro"/>
</dbReference>
<dbReference type="STRING" id="1216932.CM240_3139"/>